<dbReference type="Pfam" id="PF00400">
    <property type="entry name" value="WD40"/>
    <property type="match status" value="7"/>
</dbReference>
<sequence length="1526" mass="172005">MQDVMRAICCCFVHKDKDETSNVSRSRSVDAGSRGSTKPTPSTPPSARIPDPILPSQLSREIWDAAYESLEGAEESAELVERYLGYLARVLAPDNLSAPADLHDRNKRQEYMQRLVKEGQSKVSRASKICQRIGTFADAILAIKPIGDAAVTGIPQAAPAALPWAGVCLGLQMLSNPAKAARSNLEGMTCVISKMEWYCSFTDHLLDQQGNKSLDQEMEQLRQKVIMLYKAILSYQMKSICSYFDHQGRAFLHAAMNSNEWDDALSKVTTAEDDLLHRWHNVNDITAQKLSHQRVELSKSMTEQLGDIRQSLWDFTTQQRQFKRDQKKDRMLADLRFTNPQDDLQRIINEKNETLMDDTWNWILDDPRLTEIADWGEYNPSTPRMLWIKGTGGTGKTMLLIALIRYFSQQSAVFSPSLSFSFFQSNTRLDNMAAIMKSLMWMLLIQQPDLMSHLEQDYQDSGGQNPFSDVNSSVALARVFGSMIKDAKPVLFLIDALDECDQGLTELIRVIANSVTNSNKVRWIVSSRSDVKVDEHLNQFDAQQRPSQQTAASLVQIDIQHKEDRLNRYIHHKLDELKTSPFGNEYTETMFTEIEEQVRKQSDNNFLWVSIVFSDLKDTRPEFASKSIPDFPPGLSKLYDHKLEKLMTKHENDPERQQQCKDILKVISLIYHLPLSLAELDMLLPWSKKTDCYKSVQDCNSFVTVTEKMIYANHKSAMDFLKNQPSALASCTIRGHRDIFNHSINKMPTVLERDIYKLGDWGIKSSEVVQPANDPLLEIKYGCLFWLDHLHDAVVQESDPDEVTEMCQSALRFLESHFLHWIESLSLLKQLPRAIPSINRLKMGKIANTVLRDFLNEADRFIAKFQFIIEQAPLQLYGGALVFCPTQSIIKKLFWGQRMPCIQDVLGPYNRTGIQTNWDAYRQALPRCSWQPKNVSFAPDGRMFASTAEKSIRLWTINPLTATATFSQSLSLPFSEVTCLSFSPDSKLLASGLISGNILLWSIDSAMGAGALVQTIAANTEWVWSVAFSHDSSILASVSREKIHLWAITSTSATCTCVLIRSWMSFRSIAFSPNSRFLVAGTDDRSVCLWGVDLKRGTGIFIKTFETMGRLVRDLAFSRNGGFLAAAADSLILWKINPSTAAVISETVLGRAYSVAFSPDDKLLACGSENGNIIIISNFRSGAMNAKNQRTFQGPGYPVSSLSFSPDGKMLASAFLLGPTLLWALEDANSPNLTGTLETPELDSNAKPPIDALAFSSNGTKLVTCHRGNSVRIWTVDTRISLWKEFQLDGEHAQPNLEFFVKVAFSSTAKMLSLSTVNGQLFVWDIDSLPESSRNPQPFHMLKRDLRFTELAFSPDGKILATATKQGPVLLWDIDLEMKTLNFNRTVFSYTMQIYHLAISPDCRFLACQAWDNWIEVWKLDEADGIPTRYQTHESFDMDAKLEFSADGRSIKAGSEVISLNSETDPLLAEGWSDLEHDNDGWVSRGGRNFLWCPEDFLVRYAASHQNGLALVQYRGQITYISFDFA</sequence>
<keyword evidence="2" id="KW-0677">Repeat</keyword>
<dbReference type="InterPro" id="IPR007111">
    <property type="entry name" value="NACHT_NTPase"/>
</dbReference>
<dbReference type="PANTHER" id="PTHR19848:SF8">
    <property type="entry name" value="F-BOX AND WD REPEAT DOMAIN CONTAINING 7"/>
    <property type="match status" value="1"/>
</dbReference>
<gene>
    <name evidence="6" type="ORF">ASPZODRAFT_166592</name>
</gene>
<dbReference type="InterPro" id="IPR027417">
    <property type="entry name" value="P-loop_NTPase"/>
</dbReference>
<dbReference type="RefSeq" id="XP_022581907.1">
    <property type="nucleotide sequence ID" value="XM_022726766.1"/>
</dbReference>
<protein>
    <recommendedName>
        <fullName evidence="5">NACHT domain-containing protein</fullName>
    </recommendedName>
</protein>
<dbReference type="Proteomes" id="UP000184188">
    <property type="component" value="Unassembled WGS sequence"/>
</dbReference>
<dbReference type="PROSITE" id="PS50837">
    <property type="entry name" value="NACHT"/>
    <property type="match status" value="1"/>
</dbReference>
<evidence type="ECO:0000256" key="4">
    <source>
        <dbReference type="SAM" id="MobiDB-lite"/>
    </source>
</evidence>
<dbReference type="EMBL" id="KV878341">
    <property type="protein sequence ID" value="OJJ47397.1"/>
    <property type="molecule type" value="Genomic_DNA"/>
</dbReference>
<evidence type="ECO:0000259" key="5">
    <source>
        <dbReference type="PROSITE" id="PS50837"/>
    </source>
</evidence>
<evidence type="ECO:0000313" key="6">
    <source>
        <dbReference type="EMBL" id="OJJ47397.1"/>
    </source>
</evidence>
<keyword evidence="1 3" id="KW-0853">WD repeat</keyword>
<keyword evidence="7" id="KW-1185">Reference proteome</keyword>
<dbReference type="CDD" id="cd00200">
    <property type="entry name" value="WD40"/>
    <property type="match status" value="1"/>
</dbReference>
<evidence type="ECO:0000256" key="2">
    <source>
        <dbReference type="ARBA" id="ARBA00022737"/>
    </source>
</evidence>
<dbReference type="Gene3D" id="2.130.10.10">
    <property type="entry name" value="YVTN repeat-like/Quinoprotein amine dehydrogenase"/>
    <property type="match status" value="3"/>
</dbReference>
<dbReference type="Pfam" id="PF17100">
    <property type="entry name" value="NACHT_N"/>
    <property type="match status" value="1"/>
</dbReference>
<feature type="domain" description="NACHT" evidence="5">
    <location>
        <begin position="384"/>
        <end position="539"/>
    </location>
</feature>
<feature type="region of interest" description="Disordered" evidence="4">
    <location>
        <begin position="21"/>
        <end position="50"/>
    </location>
</feature>
<dbReference type="InterPro" id="IPR001680">
    <property type="entry name" value="WD40_rpt"/>
</dbReference>
<dbReference type="SMART" id="SM00320">
    <property type="entry name" value="WD40"/>
    <property type="match status" value="10"/>
</dbReference>
<dbReference type="InterPro" id="IPR056884">
    <property type="entry name" value="NPHP3-like_N"/>
</dbReference>
<dbReference type="InterPro" id="IPR011047">
    <property type="entry name" value="Quinoprotein_ADH-like_sf"/>
</dbReference>
<dbReference type="SUPFAM" id="SSF50998">
    <property type="entry name" value="Quinoprotein alcohol dehydrogenase-like"/>
    <property type="match status" value="1"/>
</dbReference>
<proteinExistence type="predicted"/>
<dbReference type="OrthoDB" id="674604at2759"/>
<dbReference type="Gene3D" id="3.40.50.300">
    <property type="entry name" value="P-loop containing nucleotide triphosphate hydrolases"/>
    <property type="match status" value="1"/>
</dbReference>
<dbReference type="GeneID" id="34613230"/>
<name>A0A1L9SJQ5_9EURO</name>
<feature type="repeat" description="WD" evidence="3">
    <location>
        <begin position="1068"/>
        <end position="1090"/>
    </location>
</feature>
<feature type="repeat" description="WD" evidence="3">
    <location>
        <begin position="1351"/>
        <end position="1375"/>
    </location>
</feature>
<organism evidence="6 7">
    <name type="scientific">Penicilliopsis zonata CBS 506.65</name>
    <dbReference type="NCBI Taxonomy" id="1073090"/>
    <lineage>
        <taxon>Eukaryota</taxon>
        <taxon>Fungi</taxon>
        <taxon>Dikarya</taxon>
        <taxon>Ascomycota</taxon>
        <taxon>Pezizomycotina</taxon>
        <taxon>Eurotiomycetes</taxon>
        <taxon>Eurotiomycetidae</taxon>
        <taxon>Eurotiales</taxon>
        <taxon>Aspergillaceae</taxon>
        <taxon>Penicilliopsis</taxon>
    </lineage>
</organism>
<dbReference type="VEuPathDB" id="FungiDB:ASPZODRAFT_166592"/>
<evidence type="ECO:0000256" key="3">
    <source>
        <dbReference type="PROSITE-ProRule" id="PRU00221"/>
    </source>
</evidence>
<dbReference type="InterPro" id="IPR015943">
    <property type="entry name" value="WD40/YVTN_repeat-like_dom_sf"/>
</dbReference>
<accession>A0A1L9SJQ5</accession>
<evidence type="ECO:0000313" key="7">
    <source>
        <dbReference type="Proteomes" id="UP000184188"/>
    </source>
</evidence>
<dbReference type="PANTHER" id="PTHR19848">
    <property type="entry name" value="WD40 REPEAT PROTEIN"/>
    <property type="match status" value="1"/>
</dbReference>
<evidence type="ECO:0000256" key="1">
    <source>
        <dbReference type="ARBA" id="ARBA00022574"/>
    </source>
</evidence>
<feature type="repeat" description="WD" evidence="3">
    <location>
        <begin position="970"/>
        <end position="1005"/>
    </location>
</feature>
<dbReference type="STRING" id="1073090.A0A1L9SJQ5"/>
<dbReference type="SUPFAM" id="SSF52540">
    <property type="entry name" value="P-loop containing nucleoside triphosphate hydrolases"/>
    <property type="match status" value="1"/>
</dbReference>
<reference evidence="7" key="1">
    <citation type="journal article" date="2017" name="Genome Biol.">
        <title>Comparative genomics reveals high biological diversity and specific adaptations in the industrially and medically important fungal genus Aspergillus.</title>
        <authorList>
            <person name="de Vries R.P."/>
            <person name="Riley R."/>
            <person name="Wiebenga A."/>
            <person name="Aguilar-Osorio G."/>
            <person name="Amillis S."/>
            <person name="Uchima C.A."/>
            <person name="Anderluh G."/>
            <person name="Asadollahi M."/>
            <person name="Askin M."/>
            <person name="Barry K."/>
            <person name="Battaglia E."/>
            <person name="Bayram O."/>
            <person name="Benocci T."/>
            <person name="Braus-Stromeyer S.A."/>
            <person name="Caldana C."/>
            <person name="Canovas D."/>
            <person name="Cerqueira G.C."/>
            <person name="Chen F."/>
            <person name="Chen W."/>
            <person name="Choi C."/>
            <person name="Clum A."/>
            <person name="Dos Santos R.A."/>
            <person name="Damasio A.R."/>
            <person name="Diallinas G."/>
            <person name="Emri T."/>
            <person name="Fekete E."/>
            <person name="Flipphi M."/>
            <person name="Freyberg S."/>
            <person name="Gallo A."/>
            <person name="Gournas C."/>
            <person name="Habgood R."/>
            <person name="Hainaut M."/>
            <person name="Harispe M.L."/>
            <person name="Henrissat B."/>
            <person name="Hilden K.S."/>
            <person name="Hope R."/>
            <person name="Hossain A."/>
            <person name="Karabika E."/>
            <person name="Karaffa L."/>
            <person name="Karanyi Z."/>
            <person name="Krasevec N."/>
            <person name="Kuo A."/>
            <person name="Kusch H."/>
            <person name="LaButti K."/>
            <person name="Lagendijk E.L."/>
            <person name="Lapidus A."/>
            <person name="Levasseur A."/>
            <person name="Lindquist E."/>
            <person name="Lipzen A."/>
            <person name="Logrieco A.F."/>
            <person name="MacCabe A."/>
            <person name="Maekelae M.R."/>
            <person name="Malavazi I."/>
            <person name="Melin P."/>
            <person name="Meyer V."/>
            <person name="Mielnichuk N."/>
            <person name="Miskei M."/>
            <person name="Molnar A.P."/>
            <person name="Mule G."/>
            <person name="Ngan C.Y."/>
            <person name="Orejas M."/>
            <person name="Orosz E."/>
            <person name="Ouedraogo J.P."/>
            <person name="Overkamp K.M."/>
            <person name="Park H.-S."/>
            <person name="Perrone G."/>
            <person name="Piumi F."/>
            <person name="Punt P.J."/>
            <person name="Ram A.F."/>
            <person name="Ramon A."/>
            <person name="Rauscher S."/>
            <person name="Record E."/>
            <person name="Riano-Pachon D.M."/>
            <person name="Robert V."/>
            <person name="Roehrig J."/>
            <person name="Ruller R."/>
            <person name="Salamov A."/>
            <person name="Salih N.S."/>
            <person name="Samson R.A."/>
            <person name="Sandor E."/>
            <person name="Sanguinetti M."/>
            <person name="Schuetze T."/>
            <person name="Sepcic K."/>
            <person name="Shelest E."/>
            <person name="Sherlock G."/>
            <person name="Sophianopoulou V."/>
            <person name="Squina F.M."/>
            <person name="Sun H."/>
            <person name="Susca A."/>
            <person name="Todd R.B."/>
            <person name="Tsang A."/>
            <person name="Unkles S.E."/>
            <person name="van de Wiele N."/>
            <person name="van Rossen-Uffink D."/>
            <person name="Oliveira J.V."/>
            <person name="Vesth T.C."/>
            <person name="Visser J."/>
            <person name="Yu J.-H."/>
            <person name="Zhou M."/>
            <person name="Andersen M.R."/>
            <person name="Archer D.B."/>
            <person name="Baker S.E."/>
            <person name="Benoit I."/>
            <person name="Brakhage A.A."/>
            <person name="Braus G.H."/>
            <person name="Fischer R."/>
            <person name="Frisvad J.C."/>
            <person name="Goldman G.H."/>
            <person name="Houbraken J."/>
            <person name="Oakley B."/>
            <person name="Pocsi I."/>
            <person name="Scazzocchio C."/>
            <person name="Seiboth B."/>
            <person name="vanKuyk P.A."/>
            <person name="Wortman J."/>
            <person name="Dyer P.S."/>
            <person name="Grigoriev I.V."/>
        </authorList>
    </citation>
    <scope>NUCLEOTIDE SEQUENCE [LARGE SCALE GENOMIC DNA]</scope>
    <source>
        <strain evidence="7">CBS 506.65</strain>
    </source>
</reference>
<dbReference type="InterPro" id="IPR031359">
    <property type="entry name" value="NACHT_N"/>
</dbReference>
<dbReference type="PROSITE" id="PS50082">
    <property type="entry name" value="WD_REPEATS_2"/>
    <property type="match status" value="3"/>
</dbReference>
<dbReference type="Pfam" id="PF24883">
    <property type="entry name" value="NPHP3_N"/>
    <property type="match status" value="1"/>
</dbReference>